<dbReference type="CDD" id="cd02440">
    <property type="entry name" value="AdoMet_MTases"/>
    <property type="match status" value="1"/>
</dbReference>
<sequence length="176" mass="19356">MRIIAGEYRSRKLKSLPGDATRPTSDRLRETIFDILQTRIEGAVFVDAYAGTGAVGIEALSRGARHVFFLEKNRAALDAIRENLASLKAERRATVYAGAVLVTLERCRTADIVFLDPPYDQEREYAAALELLGADPPALVIVQHTFRFKLGEAYGGLGRTRVLKQGDNALSFYAPG</sequence>
<dbReference type="InterPro" id="IPR029063">
    <property type="entry name" value="SAM-dependent_MTases_sf"/>
</dbReference>
<dbReference type="AlphaFoldDB" id="Q01NW0"/>
<dbReference type="OrthoDB" id="9803017at2"/>
<keyword evidence="1 3" id="KW-0489">Methyltransferase</keyword>
<reference evidence="3" key="1">
    <citation type="submission" date="2006-10" db="EMBL/GenBank/DDBJ databases">
        <title>Complete sequence of Solibacter usitatus Ellin6076.</title>
        <authorList>
            <consortium name="US DOE Joint Genome Institute"/>
            <person name="Copeland A."/>
            <person name="Lucas S."/>
            <person name="Lapidus A."/>
            <person name="Barry K."/>
            <person name="Detter J.C."/>
            <person name="Glavina del Rio T."/>
            <person name="Hammon N."/>
            <person name="Israni S."/>
            <person name="Dalin E."/>
            <person name="Tice H."/>
            <person name="Pitluck S."/>
            <person name="Thompson L.S."/>
            <person name="Brettin T."/>
            <person name="Bruce D."/>
            <person name="Han C."/>
            <person name="Tapia R."/>
            <person name="Gilna P."/>
            <person name="Schmutz J."/>
            <person name="Larimer F."/>
            <person name="Land M."/>
            <person name="Hauser L."/>
            <person name="Kyrpides N."/>
            <person name="Mikhailova N."/>
            <person name="Janssen P.H."/>
            <person name="Kuske C.R."/>
            <person name="Richardson P."/>
        </authorList>
    </citation>
    <scope>NUCLEOTIDE SEQUENCE</scope>
    <source>
        <strain evidence="3">Ellin6076</strain>
    </source>
</reference>
<dbReference type="GO" id="GO:0031167">
    <property type="term" value="P:rRNA methylation"/>
    <property type="evidence" value="ECO:0007669"/>
    <property type="project" value="InterPro"/>
</dbReference>
<dbReference type="InParanoid" id="Q01NW0"/>
<gene>
    <name evidence="3" type="ordered locus">Acid_7762</name>
</gene>
<dbReference type="eggNOG" id="COG0742">
    <property type="taxonomic scope" value="Bacteria"/>
</dbReference>
<dbReference type="HOGENOM" id="CLU_075826_0_2_0"/>
<evidence type="ECO:0000256" key="2">
    <source>
        <dbReference type="ARBA" id="ARBA00022679"/>
    </source>
</evidence>
<dbReference type="InterPro" id="IPR004398">
    <property type="entry name" value="RNA_MeTrfase_RsmD"/>
</dbReference>
<dbReference type="Gene3D" id="3.40.50.150">
    <property type="entry name" value="Vaccinia Virus protein VP39"/>
    <property type="match status" value="1"/>
</dbReference>
<accession>Q01NW0</accession>
<dbReference type="GO" id="GO:0008168">
    <property type="term" value="F:methyltransferase activity"/>
    <property type="evidence" value="ECO:0007669"/>
    <property type="project" value="UniProtKB-KW"/>
</dbReference>
<dbReference type="FunCoup" id="Q01NW0">
    <property type="interactions" value="404"/>
</dbReference>
<organism evidence="3">
    <name type="scientific">Solibacter usitatus (strain Ellin6076)</name>
    <dbReference type="NCBI Taxonomy" id="234267"/>
    <lineage>
        <taxon>Bacteria</taxon>
        <taxon>Pseudomonadati</taxon>
        <taxon>Acidobacteriota</taxon>
        <taxon>Terriglobia</taxon>
        <taxon>Bryobacterales</taxon>
        <taxon>Solibacteraceae</taxon>
        <taxon>Candidatus Solibacter</taxon>
    </lineage>
</organism>
<protein>
    <submittedName>
        <fullName evidence="3">Putative methyltransferase</fullName>
    </submittedName>
</protein>
<dbReference type="PANTHER" id="PTHR43542:SF1">
    <property type="entry name" value="METHYLTRANSFERASE"/>
    <property type="match status" value="1"/>
</dbReference>
<dbReference type="KEGG" id="sus:Acid_7762"/>
<dbReference type="STRING" id="234267.Acid_7762"/>
<keyword evidence="2 3" id="KW-0808">Transferase</keyword>
<dbReference type="EMBL" id="CP000473">
    <property type="protein sequence ID" value="ABJ88660.1"/>
    <property type="molecule type" value="Genomic_DNA"/>
</dbReference>
<proteinExistence type="predicted"/>
<dbReference type="NCBIfam" id="TIGR00095">
    <property type="entry name" value="16S rRNA (guanine(966)-N(2))-methyltransferase RsmD"/>
    <property type="match status" value="1"/>
</dbReference>
<dbReference type="PANTHER" id="PTHR43542">
    <property type="entry name" value="METHYLTRANSFERASE"/>
    <property type="match status" value="1"/>
</dbReference>
<evidence type="ECO:0000256" key="1">
    <source>
        <dbReference type="ARBA" id="ARBA00022603"/>
    </source>
</evidence>
<dbReference type="SUPFAM" id="SSF53335">
    <property type="entry name" value="S-adenosyl-L-methionine-dependent methyltransferases"/>
    <property type="match status" value="1"/>
</dbReference>
<name>Q01NW0_SOLUE</name>
<dbReference type="Pfam" id="PF03602">
    <property type="entry name" value="Cons_hypoth95"/>
    <property type="match status" value="1"/>
</dbReference>
<dbReference type="PIRSF" id="PIRSF004553">
    <property type="entry name" value="CHP00095"/>
    <property type="match status" value="1"/>
</dbReference>
<evidence type="ECO:0000313" key="3">
    <source>
        <dbReference type="EMBL" id="ABJ88660.1"/>
    </source>
</evidence>